<dbReference type="OrthoDB" id="9803739at2"/>
<comment type="caution">
    <text evidence="3">The sequence shown here is derived from an EMBL/GenBank/DDBJ whole genome shotgun (WGS) entry which is preliminary data.</text>
</comment>
<evidence type="ECO:0000256" key="1">
    <source>
        <dbReference type="ARBA" id="ARBA00007847"/>
    </source>
</evidence>
<evidence type="ECO:0000313" key="4">
    <source>
        <dbReference type="Proteomes" id="UP000295197"/>
    </source>
</evidence>
<dbReference type="NCBIfam" id="TIGR00035">
    <property type="entry name" value="asp_race"/>
    <property type="match status" value="1"/>
</dbReference>
<accession>A0A4R3VYL1</accession>
<dbReference type="PROSITE" id="PS00923">
    <property type="entry name" value="ASP_GLU_RACEMASE_1"/>
    <property type="match status" value="1"/>
</dbReference>
<gene>
    <name evidence="3" type="ORF">EDC17_101439</name>
</gene>
<reference evidence="3 4" key="1">
    <citation type="submission" date="2019-03" db="EMBL/GenBank/DDBJ databases">
        <title>Genomic Encyclopedia of Type Strains, Phase IV (KMG-IV): sequencing the most valuable type-strain genomes for metagenomic binning, comparative biology and taxonomic classification.</title>
        <authorList>
            <person name="Goeker M."/>
        </authorList>
    </citation>
    <scope>NUCLEOTIDE SEQUENCE [LARGE SCALE GENOMIC DNA]</scope>
    <source>
        <strain evidence="3 4">DSM 22362</strain>
    </source>
</reference>
<dbReference type="Pfam" id="PF01177">
    <property type="entry name" value="Asp_Glu_race"/>
    <property type="match status" value="1"/>
</dbReference>
<dbReference type="InterPro" id="IPR001920">
    <property type="entry name" value="Asp/Glu_race"/>
</dbReference>
<dbReference type="Gene3D" id="3.40.50.1860">
    <property type="match status" value="2"/>
</dbReference>
<name>A0A4R3VYL1_9SPHI</name>
<dbReference type="Proteomes" id="UP000295197">
    <property type="component" value="Unassembled WGS sequence"/>
</dbReference>
<dbReference type="PANTHER" id="PTHR21198:SF7">
    <property type="entry name" value="ASPARTATE-GLUTAMATE RACEMASE FAMILY"/>
    <property type="match status" value="1"/>
</dbReference>
<dbReference type="InterPro" id="IPR015942">
    <property type="entry name" value="Asp/Glu/hydantoin_racemase"/>
</dbReference>
<dbReference type="RefSeq" id="WP_132777383.1">
    <property type="nucleotide sequence ID" value="NZ_SMBZ01000014.1"/>
</dbReference>
<evidence type="ECO:0000313" key="3">
    <source>
        <dbReference type="EMBL" id="TCV15203.1"/>
    </source>
</evidence>
<dbReference type="EMBL" id="SMBZ01000014">
    <property type="protein sequence ID" value="TCV15203.1"/>
    <property type="molecule type" value="Genomic_DNA"/>
</dbReference>
<dbReference type="PANTHER" id="PTHR21198">
    <property type="entry name" value="GLUTAMATE RACEMASE"/>
    <property type="match status" value="1"/>
</dbReference>
<evidence type="ECO:0000256" key="2">
    <source>
        <dbReference type="ARBA" id="ARBA00023235"/>
    </source>
</evidence>
<comment type="similarity">
    <text evidence="1">Belongs to the aspartate/glutamate racemases family.</text>
</comment>
<dbReference type="SUPFAM" id="SSF53681">
    <property type="entry name" value="Aspartate/glutamate racemase"/>
    <property type="match status" value="2"/>
</dbReference>
<protein>
    <submittedName>
        <fullName evidence="3">Aspartate racemase</fullName>
    </submittedName>
</protein>
<sequence>MIGIVGGVGPLAGLDVFKKIIEETVALKDQEHLPVLLSSQPQRIVDRTNFLVGKEPTNPAYAFLEIIKELDAAGAQIAAIPCNTAHAPAIFDPLRAALNTPPLSIRVLHLVEETAKFIQQQYAGHKIGILSTTGTRDTGLYTKMLEQHGIESISPDDVLQEKVHQAIYNESYGIKAYSSPVTTHAKEDLIQVVEELKNQGAQVIVLACTELPLALTEKTYFGLPTVDPNRVLARALIQHVAPEKLKPL</sequence>
<dbReference type="GO" id="GO:0047661">
    <property type="term" value="F:amino-acid racemase activity"/>
    <property type="evidence" value="ECO:0007669"/>
    <property type="project" value="InterPro"/>
</dbReference>
<organism evidence="3 4">
    <name type="scientific">Sphingobacterium alimentarium</name>
    <dbReference type="NCBI Taxonomy" id="797292"/>
    <lineage>
        <taxon>Bacteria</taxon>
        <taxon>Pseudomonadati</taxon>
        <taxon>Bacteroidota</taxon>
        <taxon>Sphingobacteriia</taxon>
        <taxon>Sphingobacteriales</taxon>
        <taxon>Sphingobacteriaceae</taxon>
        <taxon>Sphingobacterium</taxon>
    </lineage>
</organism>
<dbReference type="InterPro" id="IPR018187">
    <property type="entry name" value="Asp/Glu_racemase_AS_1"/>
</dbReference>
<dbReference type="InterPro" id="IPR004380">
    <property type="entry name" value="Asp_race"/>
</dbReference>
<keyword evidence="2" id="KW-0413">Isomerase</keyword>
<proteinExistence type="inferred from homology"/>
<keyword evidence="4" id="KW-1185">Reference proteome</keyword>
<dbReference type="AlphaFoldDB" id="A0A4R3VYL1"/>